<sequence>MQFTIILLITFITASTSKILKKSEMSHKLVKRHCSCQPTACTCASIYLTLQISCSCPQTCKCPTPIQPTYPPVIYTVPTTRLPPVTYTLPPVTYTLPPVTYTLPPITPVPVVSTKPSYCCILFICASCNYGRTYNEPSSQYSPASSQYYLPPSNYQYPSQPYPVPVDRTPYSYPTTTSTCSIGFTICLGGNFCCRN</sequence>
<evidence type="ECO:0008006" key="4">
    <source>
        <dbReference type="Google" id="ProtNLM"/>
    </source>
</evidence>
<keyword evidence="1" id="KW-0732">Signal</keyword>
<dbReference type="AlphaFoldDB" id="A0AAF5Q2L6"/>
<protein>
    <recommendedName>
        <fullName evidence="4">Salivary glue protein Sgs-4</fullName>
    </recommendedName>
</protein>
<feature type="chain" id="PRO_5041981184" description="Salivary glue protein Sgs-4" evidence="1">
    <location>
        <begin position="18"/>
        <end position="196"/>
    </location>
</feature>
<feature type="signal peptide" evidence="1">
    <location>
        <begin position="1"/>
        <end position="17"/>
    </location>
</feature>
<reference evidence="2" key="2">
    <citation type="journal article" date="2016" name="Mol. Ecol.">
        <title>Population genomics of the filarial nematode parasite Wuchereria bancrofti from mosquitoes.</title>
        <authorList>
            <person name="Small S.T."/>
            <person name="Reimer L.J."/>
            <person name="Tisch D.J."/>
            <person name="King C.L."/>
            <person name="Christensen B.M."/>
            <person name="Siba P.M."/>
            <person name="Kazura J.W."/>
            <person name="Serre D."/>
            <person name="Zimmerman P.A."/>
        </authorList>
    </citation>
    <scope>NUCLEOTIDE SEQUENCE</scope>
    <source>
        <strain evidence="2">pt0022</strain>
    </source>
</reference>
<evidence type="ECO:0000313" key="2">
    <source>
        <dbReference type="Proteomes" id="UP000093561"/>
    </source>
</evidence>
<reference evidence="3" key="3">
    <citation type="submission" date="2024-02" db="UniProtKB">
        <authorList>
            <consortium name="WormBaseParasite"/>
        </authorList>
    </citation>
    <scope>IDENTIFICATION</scope>
    <source>
        <strain evidence="3">pt0022</strain>
    </source>
</reference>
<organism evidence="2 3">
    <name type="scientific">Wuchereria bancrofti</name>
    <dbReference type="NCBI Taxonomy" id="6293"/>
    <lineage>
        <taxon>Eukaryota</taxon>
        <taxon>Metazoa</taxon>
        <taxon>Ecdysozoa</taxon>
        <taxon>Nematoda</taxon>
        <taxon>Chromadorea</taxon>
        <taxon>Rhabditida</taxon>
        <taxon>Spirurina</taxon>
        <taxon>Spiruromorpha</taxon>
        <taxon>Filarioidea</taxon>
        <taxon>Onchocercidae</taxon>
        <taxon>Wuchereria</taxon>
    </lineage>
</organism>
<dbReference type="Proteomes" id="UP000093561">
    <property type="component" value="Unassembled WGS sequence"/>
</dbReference>
<dbReference type="WBParaSite" id="mrna-Wban_09174">
    <property type="protein sequence ID" value="mrna-Wban_09174"/>
    <property type="gene ID" value="Wban_09174"/>
</dbReference>
<reference evidence="2" key="1">
    <citation type="submission" date="2015-03" db="EMBL/GenBank/DDBJ databases">
        <title>Wuchereria bancrofti Genome Sequencing Papua New Guinea Strain.</title>
        <authorList>
            <person name="Small S.T."/>
            <person name="Serre D."/>
            <person name="Zimmerman P.A."/>
        </authorList>
    </citation>
    <scope>NUCLEOTIDE SEQUENCE [LARGE SCALE GENOMIC DNA]</scope>
    <source>
        <strain evidence="2">pt0022</strain>
    </source>
</reference>
<name>A0AAF5Q2L6_WUCBA</name>
<evidence type="ECO:0000313" key="3">
    <source>
        <dbReference type="WBParaSite" id="mrna-Wban_09174"/>
    </source>
</evidence>
<proteinExistence type="predicted"/>
<accession>A0AAF5Q2L6</accession>
<evidence type="ECO:0000256" key="1">
    <source>
        <dbReference type="SAM" id="SignalP"/>
    </source>
</evidence>